<dbReference type="RefSeq" id="WP_279244204.1">
    <property type="nucleotide sequence ID" value="NZ_SHNN01000001.1"/>
</dbReference>
<gene>
    <name evidence="2" type="ORF">EYC98_05005</name>
</gene>
<accession>A0ABT3TEH8</accession>
<dbReference type="Proteomes" id="UP001143362">
    <property type="component" value="Unassembled WGS sequence"/>
</dbReference>
<feature type="domain" description="DUF1214" evidence="1">
    <location>
        <begin position="307"/>
        <end position="381"/>
    </location>
</feature>
<proteinExistence type="predicted"/>
<name>A0ABT3TEH8_9GAMM</name>
<evidence type="ECO:0000259" key="1">
    <source>
        <dbReference type="Pfam" id="PF06742"/>
    </source>
</evidence>
<evidence type="ECO:0000313" key="3">
    <source>
        <dbReference type="Proteomes" id="UP001143362"/>
    </source>
</evidence>
<protein>
    <submittedName>
        <fullName evidence="2">DUF1214 domain-containing protein</fullName>
    </submittedName>
</protein>
<dbReference type="Pfam" id="PF06742">
    <property type="entry name" value="DUF1214"/>
    <property type="match status" value="1"/>
</dbReference>
<dbReference type="InterPro" id="IPR010621">
    <property type="entry name" value="DUF1214"/>
</dbReference>
<keyword evidence="3" id="KW-1185">Reference proteome</keyword>
<comment type="caution">
    <text evidence="2">The sequence shown here is derived from an EMBL/GenBank/DDBJ whole genome shotgun (WGS) entry which is preliminary data.</text>
</comment>
<organism evidence="2 3">
    <name type="scientific">Candidatus Litorirhabdus singularis</name>
    <dbReference type="NCBI Taxonomy" id="2518993"/>
    <lineage>
        <taxon>Bacteria</taxon>
        <taxon>Pseudomonadati</taxon>
        <taxon>Pseudomonadota</taxon>
        <taxon>Gammaproteobacteria</taxon>
        <taxon>Cellvibrionales</taxon>
        <taxon>Halieaceae</taxon>
        <taxon>Candidatus Litorirhabdus</taxon>
    </lineage>
</organism>
<reference evidence="2" key="1">
    <citation type="submission" date="2019-02" db="EMBL/GenBank/DDBJ databases">
        <authorList>
            <person name="Li S.-H."/>
        </authorList>
    </citation>
    <scope>NUCLEOTIDE SEQUENCE</scope>
    <source>
        <strain evidence="2">IMCC14734</strain>
    </source>
</reference>
<dbReference type="EMBL" id="SHNN01000001">
    <property type="protein sequence ID" value="MCX2980225.1"/>
    <property type="molecule type" value="Genomic_DNA"/>
</dbReference>
<sequence>MIKKILLFFITLGVGLYLGYQLPRGAGAVSALMNMGGRASDNYAALESHQALLEYEAVFAAARKMVLTDARSEQEAIEGMRWLLRVVAMSAEVAADANPRQPHFQRMDTLVRKVGGDNPDAEYEHVTIDGRYDYRITGNVGSVRYLGFTFNAGQGMTPRRQFDYLSDQTLTLDEHGNFTILLAQDKPDAAGDWVQMPADASGILVRQYIADRSREVLPTLHIEILGPQPDYQPPSDEEVAGAIVGTTFAFLKLTTLHRTVLPELLNTHNEFVRATSENLGGAISSEDNLYMLASYQLGDDEALMITVQPPQTRYWNLVAETRWHEIYDYLHRPTSLTLEQVEYAEDGSVEFVIAHADPGHPNWIDTSGHNFGFLTLRWLDSKEDLVPLPQTRVVKWASLQSR</sequence>
<evidence type="ECO:0000313" key="2">
    <source>
        <dbReference type="EMBL" id="MCX2980225.1"/>
    </source>
</evidence>
<dbReference type="Gene3D" id="2.60.120.1600">
    <property type="match status" value="1"/>
</dbReference>